<dbReference type="RefSeq" id="WP_150276990.1">
    <property type="nucleotide sequence ID" value="NZ_BMFF01000004.1"/>
</dbReference>
<evidence type="ECO:0000313" key="3">
    <source>
        <dbReference type="Proteomes" id="UP000638188"/>
    </source>
</evidence>
<keyword evidence="1" id="KW-0812">Transmembrane</keyword>
<proteinExistence type="predicted"/>
<keyword evidence="3" id="KW-1185">Reference proteome</keyword>
<name>A0ABQ1PSG6_9GAMM</name>
<accession>A0ABQ1PSG6</accession>
<protein>
    <recommendedName>
        <fullName evidence="4">Photosynthetic complex assembly protein</fullName>
    </recommendedName>
</protein>
<gene>
    <name evidence="2" type="ORF">GCM10007418_21880</name>
</gene>
<feature type="transmembrane region" description="Helical" evidence="1">
    <location>
        <begin position="12"/>
        <end position="33"/>
    </location>
</feature>
<keyword evidence="1" id="KW-0472">Membrane</keyword>
<reference evidence="3" key="1">
    <citation type="journal article" date="2019" name="Int. J. Syst. Evol. Microbiol.">
        <title>The Global Catalogue of Microorganisms (GCM) 10K type strain sequencing project: providing services to taxonomists for standard genome sequencing and annotation.</title>
        <authorList>
            <consortium name="The Broad Institute Genomics Platform"/>
            <consortium name="The Broad Institute Genome Sequencing Center for Infectious Disease"/>
            <person name="Wu L."/>
            <person name="Ma J."/>
        </authorList>
    </citation>
    <scope>NUCLEOTIDE SEQUENCE [LARGE SCALE GENOMIC DNA]</scope>
    <source>
        <strain evidence="3">CGMCC 1.12482</strain>
    </source>
</reference>
<sequence length="140" mass="15250">MTTTRTSNTKRIPGWIKALFILVLLGCVSLVAWQQLPRAGVSTDLSVIGMDKPALVLTRDNNLVGGGEVLDLLREAQPQYGERVYLRVAHQGQEDGRAFARDHNSRDGDLVLLDAEGEVISGPVLPQSYADVQALLAEIE</sequence>
<evidence type="ECO:0000313" key="2">
    <source>
        <dbReference type="EMBL" id="GGD02315.1"/>
    </source>
</evidence>
<organism evidence="2 3">
    <name type="scientific">Halopseudomonas salina</name>
    <dbReference type="NCBI Taxonomy" id="1323744"/>
    <lineage>
        <taxon>Bacteria</taxon>
        <taxon>Pseudomonadati</taxon>
        <taxon>Pseudomonadota</taxon>
        <taxon>Gammaproteobacteria</taxon>
        <taxon>Pseudomonadales</taxon>
        <taxon>Pseudomonadaceae</taxon>
        <taxon>Halopseudomonas</taxon>
    </lineage>
</organism>
<evidence type="ECO:0008006" key="4">
    <source>
        <dbReference type="Google" id="ProtNLM"/>
    </source>
</evidence>
<comment type="caution">
    <text evidence="2">The sequence shown here is derived from an EMBL/GenBank/DDBJ whole genome shotgun (WGS) entry which is preliminary data.</text>
</comment>
<evidence type="ECO:0000256" key="1">
    <source>
        <dbReference type="SAM" id="Phobius"/>
    </source>
</evidence>
<dbReference type="Proteomes" id="UP000638188">
    <property type="component" value="Unassembled WGS sequence"/>
</dbReference>
<keyword evidence="1" id="KW-1133">Transmembrane helix</keyword>
<dbReference type="EMBL" id="BMFF01000004">
    <property type="protein sequence ID" value="GGD02315.1"/>
    <property type="molecule type" value="Genomic_DNA"/>
</dbReference>